<dbReference type="InterPro" id="IPR029063">
    <property type="entry name" value="SAM-dependent_MTases_sf"/>
</dbReference>
<dbReference type="SUPFAM" id="SSF53335">
    <property type="entry name" value="S-adenosyl-L-methionine-dependent methyltransferases"/>
    <property type="match status" value="1"/>
</dbReference>
<dbReference type="KEGG" id="gaw:V144x_11080"/>
<keyword evidence="1" id="KW-0489">Methyltransferase</keyword>
<protein>
    <submittedName>
        <fullName evidence="1">Ubiquinone biosynthesis O-methyltransferase</fullName>
        <ecNumber evidence="1">2.1.1.222</ecNumber>
    </submittedName>
</protein>
<dbReference type="CDD" id="cd02440">
    <property type="entry name" value="AdoMet_MTases"/>
    <property type="match status" value="1"/>
</dbReference>
<keyword evidence="1" id="KW-0830">Ubiquinone</keyword>
<dbReference type="GO" id="GO:0102208">
    <property type="term" value="F:2-polyprenyl-6-hydroxyphenol methylase activity"/>
    <property type="evidence" value="ECO:0007669"/>
    <property type="project" value="UniProtKB-EC"/>
</dbReference>
<evidence type="ECO:0000313" key="2">
    <source>
        <dbReference type="Proteomes" id="UP000318704"/>
    </source>
</evidence>
<evidence type="ECO:0000313" key="1">
    <source>
        <dbReference type="EMBL" id="QDT95662.1"/>
    </source>
</evidence>
<dbReference type="GO" id="GO:0032259">
    <property type="term" value="P:methylation"/>
    <property type="evidence" value="ECO:0007669"/>
    <property type="project" value="UniProtKB-KW"/>
</dbReference>
<reference evidence="1 2" key="1">
    <citation type="submission" date="2019-03" db="EMBL/GenBank/DDBJ databases">
        <title>Deep-cultivation of Planctomycetes and their phenomic and genomic characterization uncovers novel biology.</title>
        <authorList>
            <person name="Wiegand S."/>
            <person name="Jogler M."/>
            <person name="Boedeker C."/>
            <person name="Pinto D."/>
            <person name="Vollmers J."/>
            <person name="Rivas-Marin E."/>
            <person name="Kohn T."/>
            <person name="Peeters S.H."/>
            <person name="Heuer A."/>
            <person name="Rast P."/>
            <person name="Oberbeckmann S."/>
            <person name="Bunk B."/>
            <person name="Jeske O."/>
            <person name="Meyerdierks A."/>
            <person name="Storesund J.E."/>
            <person name="Kallscheuer N."/>
            <person name="Luecker S."/>
            <person name="Lage O.M."/>
            <person name="Pohl T."/>
            <person name="Merkel B.J."/>
            <person name="Hornburger P."/>
            <person name="Mueller R.-W."/>
            <person name="Bruemmer F."/>
            <person name="Labrenz M."/>
            <person name="Spormann A.M."/>
            <person name="Op den Camp H."/>
            <person name="Overmann J."/>
            <person name="Amann R."/>
            <person name="Jetten M.S.M."/>
            <person name="Mascher T."/>
            <person name="Medema M.H."/>
            <person name="Devos D.P."/>
            <person name="Kaster A.-K."/>
            <person name="Ovreas L."/>
            <person name="Rohde M."/>
            <person name="Galperin M.Y."/>
            <person name="Jogler C."/>
        </authorList>
    </citation>
    <scope>NUCLEOTIDE SEQUENCE [LARGE SCALE GENOMIC DNA]</scope>
    <source>
        <strain evidence="1 2">V144</strain>
    </source>
</reference>
<gene>
    <name evidence="1" type="primary">ubiG_1</name>
    <name evidence="1" type="ORF">V144x_11080</name>
</gene>
<dbReference type="Proteomes" id="UP000318704">
    <property type="component" value="Chromosome"/>
</dbReference>
<keyword evidence="1" id="KW-0808">Transferase</keyword>
<sequence>MPTDANTNSENQKIEKLPLEAEHLEALSRMQSLAPYYQWSIELVAPWLGKRVLDAGCGIGNATELLSSYAEYVLAVDLSSKNMMVLQHRFAESENVECAQLDLDEDLKEIADKKIDTIVCFDVLEHVEDDQALLSQFFKMIQPGGYLLIKVPAGRWLFGSIDVASGHYRRYVKSELKQKATQAGWQVERIHYMNIFGVVPYFIKCRILKKQASFSGTMSPRQLTRIKRMLPALKKLDGLIGPPLGQSLILVARKPLT</sequence>
<accession>A0A517VRM8</accession>
<dbReference type="RefSeq" id="WP_144982475.1">
    <property type="nucleotide sequence ID" value="NZ_CP037920.1"/>
</dbReference>
<dbReference type="Gene3D" id="3.40.50.150">
    <property type="entry name" value="Vaccinia Virus protein VP39"/>
    <property type="match status" value="1"/>
</dbReference>
<dbReference type="Pfam" id="PF13489">
    <property type="entry name" value="Methyltransf_23"/>
    <property type="match status" value="1"/>
</dbReference>
<name>A0A517VRM8_9PLAN</name>
<dbReference type="AlphaFoldDB" id="A0A517VRM8"/>
<proteinExistence type="predicted"/>
<dbReference type="EC" id="2.1.1.222" evidence="1"/>
<dbReference type="PANTHER" id="PTHR43861">
    <property type="entry name" value="TRANS-ACONITATE 2-METHYLTRANSFERASE-RELATED"/>
    <property type="match status" value="1"/>
</dbReference>
<dbReference type="EMBL" id="CP037920">
    <property type="protein sequence ID" value="QDT95662.1"/>
    <property type="molecule type" value="Genomic_DNA"/>
</dbReference>
<organism evidence="1 2">
    <name type="scientific">Gimesia aquarii</name>
    <dbReference type="NCBI Taxonomy" id="2527964"/>
    <lineage>
        <taxon>Bacteria</taxon>
        <taxon>Pseudomonadati</taxon>
        <taxon>Planctomycetota</taxon>
        <taxon>Planctomycetia</taxon>
        <taxon>Planctomycetales</taxon>
        <taxon>Planctomycetaceae</taxon>
        <taxon>Gimesia</taxon>
    </lineage>
</organism>